<keyword evidence="5" id="KW-1185">Reference proteome</keyword>
<dbReference type="InterPro" id="IPR027385">
    <property type="entry name" value="Beta-barrel_OMP"/>
</dbReference>
<organism evidence="4 5">
    <name type="scientific">Saltatorellus ferox</name>
    <dbReference type="NCBI Taxonomy" id="2528018"/>
    <lineage>
        <taxon>Bacteria</taxon>
        <taxon>Pseudomonadati</taxon>
        <taxon>Planctomycetota</taxon>
        <taxon>Planctomycetia</taxon>
        <taxon>Planctomycetia incertae sedis</taxon>
        <taxon>Saltatorellus</taxon>
    </lineage>
</organism>
<sequence precursor="true">MSTLLLATALLPASFAPAAENTATLTSLLSLAPSTLQYSVDSDASTHSDYYFQVGFQTVTTRSSDGPDEEIDFNEGWAVPILVGKRFSSDSNENLGFAIELEGIYSDQEADDDGALRAVRDVTGINVLLNGVVDYSFSESVGVYGGAGIGLGFLDIGTESDGISSFDDEDGPFLSWQLKAGMLFQASETIGIDLGYRFLNTDDAQLDDTNGNASFNLQTRQHMIGLGLRFDV</sequence>
<proteinExistence type="predicted"/>
<keyword evidence="1 2" id="KW-0732">Signal</keyword>
<evidence type="ECO:0000259" key="3">
    <source>
        <dbReference type="Pfam" id="PF13505"/>
    </source>
</evidence>
<evidence type="ECO:0000256" key="2">
    <source>
        <dbReference type="SAM" id="SignalP"/>
    </source>
</evidence>
<dbReference type="AlphaFoldDB" id="A0A518EYE1"/>
<accession>A0A518EYE1</accession>
<dbReference type="Gene3D" id="2.40.160.20">
    <property type="match status" value="1"/>
</dbReference>
<reference evidence="4 5" key="1">
    <citation type="submission" date="2019-02" db="EMBL/GenBank/DDBJ databases">
        <title>Deep-cultivation of Planctomycetes and their phenomic and genomic characterization uncovers novel biology.</title>
        <authorList>
            <person name="Wiegand S."/>
            <person name="Jogler M."/>
            <person name="Boedeker C."/>
            <person name="Pinto D."/>
            <person name="Vollmers J."/>
            <person name="Rivas-Marin E."/>
            <person name="Kohn T."/>
            <person name="Peeters S.H."/>
            <person name="Heuer A."/>
            <person name="Rast P."/>
            <person name="Oberbeckmann S."/>
            <person name="Bunk B."/>
            <person name="Jeske O."/>
            <person name="Meyerdierks A."/>
            <person name="Storesund J.E."/>
            <person name="Kallscheuer N."/>
            <person name="Luecker S."/>
            <person name="Lage O.M."/>
            <person name="Pohl T."/>
            <person name="Merkel B.J."/>
            <person name="Hornburger P."/>
            <person name="Mueller R.-W."/>
            <person name="Bruemmer F."/>
            <person name="Labrenz M."/>
            <person name="Spormann A.M."/>
            <person name="Op den Camp H."/>
            <person name="Overmann J."/>
            <person name="Amann R."/>
            <person name="Jetten M.S.M."/>
            <person name="Mascher T."/>
            <person name="Medema M.H."/>
            <person name="Devos D.P."/>
            <person name="Kaster A.-K."/>
            <person name="Ovreas L."/>
            <person name="Rohde M."/>
            <person name="Galperin M.Y."/>
            <person name="Jogler C."/>
        </authorList>
    </citation>
    <scope>NUCLEOTIDE SEQUENCE [LARGE SCALE GENOMIC DNA]</scope>
    <source>
        <strain evidence="4 5">Poly30</strain>
    </source>
</reference>
<gene>
    <name evidence="4" type="ORF">Poly30_46540</name>
</gene>
<evidence type="ECO:0000313" key="5">
    <source>
        <dbReference type="Proteomes" id="UP000320390"/>
    </source>
</evidence>
<feature type="chain" id="PRO_5021895510" description="Outer membrane protein beta-barrel domain-containing protein" evidence="2">
    <location>
        <begin position="19"/>
        <end position="232"/>
    </location>
</feature>
<dbReference type="Proteomes" id="UP000320390">
    <property type="component" value="Chromosome"/>
</dbReference>
<evidence type="ECO:0000256" key="1">
    <source>
        <dbReference type="ARBA" id="ARBA00022729"/>
    </source>
</evidence>
<dbReference type="SUPFAM" id="SSF56925">
    <property type="entry name" value="OMPA-like"/>
    <property type="match status" value="1"/>
</dbReference>
<feature type="domain" description="Outer membrane protein beta-barrel" evidence="3">
    <location>
        <begin position="27"/>
        <end position="230"/>
    </location>
</feature>
<dbReference type="InterPro" id="IPR011250">
    <property type="entry name" value="OMP/PagP_B-barrel"/>
</dbReference>
<name>A0A518EYE1_9BACT</name>
<feature type="signal peptide" evidence="2">
    <location>
        <begin position="1"/>
        <end position="18"/>
    </location>
</feature>
<dbReference type="EMBL" id="CP036434">
    <property type="protein sequence ID" value="QDV09097.1"/>
    <property type="molecule type" value="Genomic_DNA"/>
</dbReference>
<protein>
    <recommendedName>
        <fullName evidence="3">Outer membrane protein beta-barrel domain-containing protein</fullName>
    </recommendedName>
</protein>
<dbReference type="Pfam" id="PF13505">
    <property type="entry name" value="OMP_b-brl"/>
    <property type="match status" value="1"/>
</dbReference>
<evidence type="ECO:0000313" key="4">
    <source>
        <dbReference type="EMBL" id="QDV09097.1"/>
    </source>
</evidence>
<dbReference type="RefSeq" id="WP_419190525.1">
    <property type="nucleotide sequence ID" value="NZ_CP036434.1"/>
</dbReference>